<gene>
    <name evidence="3" type="primary">LOC100901832</name>
</gene>
<evidence type="ECO:0000313" key="3">
    <source>
        <dbReference type="RefSeq" id="XP_003743801.1"/>
    </source>
</evidence>
<dbReference type="RefSeq" id="XP_003743801.1">
    <property type="nucleotide sequence ID" value="XM_003743753.2"/>
</dbReference>
<accession>A0AAJ6VYK4</accession>
<dbReference type="Proteomes" id="UP000694867">
    <property type="component" value="Unplaced"/>
</dbReference>
<evidence type="ECO:0000313" key="2">
    <source>
        <dbReference type="Proteomes" id="UP000694867"/>
    </source>
</evidence>
<feature type="transmembrane region" description="Helical" evidence="1">
    <location>
        <begin position="6"/>
        <end position="31"/>
    </location>
</feature>
<keyword evidence="1" id="KW-0472">Membrane</keyword>
<organism evidence="2 3">
    <name type="scientific">Galendromus occidentalis</name>
    <name type="common">western predatory mite</name>
    <dbReference type="NCBI Taxonomy" id="34638"/>
    <lineage>
        <taxon>Eukaryota</taxon>
        <taxon>Metazoa</taxon>
        <taxon>Ecdysozoa</taxon>
        <taxon>Arthropoda</taxon>
        <taxon>Chelicerata</taxon>
        <taxon>Arachnida</taxon>
        <taxon>Acari</taxon>
        <taxon>Parasitiformes</taxon>
        <taxon>Mesostigmata</taxon>
        <taxon>Gamasina</taxon>
        <taxon>Phytoseioidea</taxon>
        <taxon>Phytoseiidae</taxon>
        <taxon>Typhlodrominae</taxon>
        <taxon>Galendromus</taxon>
    </lineage>
</organism>
<dbReference type="KEGG" id="goe:100901832"/>
<dbReference type="AlphaFoldDB" id="A0AAJ6VYK4"/>
<protein>
    <submittedName>
        <fullName evidence="3">Uncharacterized protein LOC100901832</fullName>
    </submittedName>
</protein>
<name>A0AAJ6VYK4_9ACAR</name>
<evidence type="ECO:0000256" key="1">
    <source>
        <dbReference type="SAM" id="Phobius"/>
    </source>
</evidence>
<keyword evidence="1" id="KW-0812">Transmembrane</keyword>
<keyword evidence="2" id="KW-1185">Reference proteome</keyword>
<proteinExistence type="predicted"/>
<dbReference type="GeneID" id="100901832"/>
<reference evidence="3" key="1">
    <citation type="submission" date="2025-08" db="UniProtKB">
        <authorList>
            <consortium name="RefSeq"/>
        </authorList>
    </citation>
    <scope>IDENTIFICATION</scope>
</reference>
<keyword evidence="1" id="KW-1133">Transmembrane helix</keyword>
<sequence length="179" mass="19364">MSLGFFPVLIIVSAFSIAAVGVGVIAVLFWLKKHQFPETIPATITMCSSNNASSLTWDSIAVYRSEGGEYDNRTFDRGAIQVATTIVEEDDHHVYSEIRPRTASSVTATSFKDVNPVTIDISDVLSPKDTVKVFENEGDLSMASLSTLVSDCASDASVVLSPLRLTLPATKEVTEELFI</sequence>